<dbReference type="Proteomes" id="UP000638648">
    <property type="component" value="Unassembled WGS sequence"/>
</dbReference>
<dbReference type="NCBIfam" id="TIGR01128">
    <property type="entry name" value="holA"/>
    <property type="match status" value="1"/>
</dbReference>
<dbReference type="EMBL" id="JADBEM010000001">
    <property type="protein sequence ID" value="MBE1608767.1"/>
    <property type="molecule type" value="Genomic_DNA"/>
</dbReference>
<sequence>MAAKSGAPISDGDALGGVTLVLGPEDLLADRAVTAVVRAVRAADQDADVTDLEGANLAAGGLAELTSPSLFATARAVVVRGVDGIPAEAVDALLAYVRSPQPDVALVLVHRGGQKGRGVVDKLRKAKVRVVACDALKSYELPAFVTREIRAAGGRIDDEAAQFLVESVGSDLRALAGAASQLISDTDGGAITEEVVRRYFAGRAEVTSFAVADAAVAGRAANALEQLRWALRSGVAPVLVTSALASGVRGLAKLSGAPRGLRDADLAREIGVPPWKVKTLRGQLRGWTDEGLAAAMLAVARADADVKGGADDSDYALERAVLAITQARGKR</sequence>
<dbReference type="GO" id="GO:0009360">
    <property type="term" value="C:DNA polymerase III complex"/>
    <property type="evidence" value="ECO:0007669"/>
    <property type="project" value="TreeGrafter"/>
</dbReference>
<dbReference type="AlphaFoldDB" id="A0A927MYX8"/>
<dbReference type="EC" id="2.7.7.7" evidence="1"/>
<dbReference type="InterPro" id="IPR005790">
    <property type="entry name" value="DNA_polIII_delta"/>
</dbReference>
<protein>
    <recommendedName>
        <fullName evidence="1">DNA-directed DNA polymerase</fullName>
        <ecNumber evidence="1">2.7.7.7</ecNumber>
    </recommendedName>
</protein>
<evidence type="ECO:0000313" key="10">
    <source>
        <dbReference type="Proteomes" id="UP000638648"/>
    </source>
</evidence>
<dbReference type="SUPFAM" id="SSF52540">
    <property type="entry name" value="P-loop containing nucleoside triphosphate hydrolases"/>
    <property type="match status" value="1"/>
</dbReference>
<organism evidence="9 10">
    <name type="scientific">Actinopolymorpha pittospori</name>
    <dbReference type="NCBI Taxonomy" id="648752"/>
    <lineage>
        <taxon>Bacteria</taxon>
        <taxon>Bacillati</taxon>
        <taxon>Actinomycetota</taxon>
        <taxon>Actinomycetes</taxon>
        <taxon>Propionibacteriales</taxon>
        <taxon>Actinopolymorphaceae</taxon>
        <taxon>Actinopolymorpha</taxon>
    </lineage>
</organism>
<reference evidence="9" key="1">
    <citation type="submission" date="2020-10" db="EMBL/GenBank/DDBJ databases">
        <title>Sequencing the genomes of 1000 actinobacteria strains.</title>
        <authorList>
            <person name="Klenk H.-P."/>
        </authorList>
    </citation>
    <scope>NUCLEOTIDE SEQUENCE</scope>
    <source>
        <strain evidence="9">DSM 45354</strain>
    </source>
</reference>
<keyword evidence="5" id="KW-0239">DNA-directed DNA polymerase</keyword>
<comment type="catalytic activity">
    <reaction evidence="7">
        <text>DNA(n) + a 2'-deoxyribonucleoside 5'-triphosphate = DNA(n+1) + diphosphate</text>
        <dbReference type="Rhea" id="RHEA:22508"/>
        <dbReference type="Rhea" id="RHEA-COMP:17339"/>
        <dbReference type="Rhea" id="RHEA-COMP:17340"/>
        <dbReference type="ChEBI" id="CHEBI:33019"/>
        <dbReference type="ChEBI" id="CHEBI:61560"/>
        <dbReference type="ChEBI" id="CHEBI:173112"/>
        <dbReference type="EC" id="2.7.7.7"/>
    </reaction>
</comment>
<evidence type="ECO:0000256" key="1">
    <source>
        <dbReference type="ARBA" id="ARBA00012417"/>
    </source>
</evidence>
<comment type="similarity">
    <text evidence="6">Belongs to the DNA polymerase HolA subunit family.</text>
</comment>
<accession>A0A927MYX8</accession>
<dbReference type="PANTHER" id="PTHR34388:SF1">
    <property type="entry name" value="DNA POLYMERASE III SUBUNIT DELTA"/>
    <property type="match status" value="1"/>
</dbReference>
<name>A0A927MYX8_9ACTN</name>
<dbReference type="GO" id="GO:0003887">
    <property type="term" value="F:DNA-directed DNA polymerase activity"/>
    <property type="evidence" value="ECO:0007669"/>
    <property type="project" value="UniProtKB-KW"/>
</dbReference>
<dbReference type="InterPro" id="IPR048466">
    <property type="entry name" value="DNA_pol3_delta-like_C"/>
</dbReference>
<evidence type="ECO:0000256" key="4">
    <source>
        <dbReference type="ARBA" id="ARBA00022705"/>
    </source>
</evidence>
<evidence type="ECO:0000256" key="7">
    <source>
        <dbReference type="ARBA" id="ARBA00049244"/>
    </source>
</evidence>
<evidence type="ECO:0000313" key="9">
    <source>
        <dbReference type="EMBL" id="MBE1608767.1"/>
    </source>
</evidence>
<dbReference type="Gene3D" id="1.10.8.60">
    <property type="match status" value="1"/>
</dbReference>
<evidence type="ECO:0000256" key="3">
    <source>
        <dbReference type="ARBA" id="ARBA00022695"/>
    </source>
</evidence>
<keyword evidence="2 9" id="KW-0808">Transferase</keyword>
<dbReference type="Gene3D" id="1.20.272.10">
    <property type="match status" value="1"/>
</dbReference>
<evidence type="ECO:0000256" key="2">
    <source>
        <dbReference type="ARBA" id="ARBA00022679"/>
    </source>
</evidence>
<dbReference type="GO" id="GO:0003677">
    <property type="term" value="F:DNA binding"/>
    <property type="evidence" value="ECO:0007669"/>
    <property type="project" value="InterPro"/>
</dbReference>
<proteinExistence type="inferred from homology"/>
<evidence type="ECO:0000256" key="6">
    <source>
        <dbReference type="ARBA" id="ARBA00034754"/>
    </source>
</evidence>
<dbReference type="Pfam" id="PF21694">
    <property type="entry name" value="DNA_pol3_delta_C"/>
    <property type="match status" value="1"/>
</dbReference>
<comment type="caution">
    <text evidence="9">The sequence shown here is derived from an EMBL/GenBank/DDBJ whole genome shotgun (WGS) entry which is preliminary data.</text>
</comment>
<dbReference type="InterPro" id="IPR027417">
    <property type="entry name" value="P-loop_NTPase"/>
</dbReference>
<evidence type="ECO:0000259" key="8">
    <source>
        <dbReference type="Pfam" id="PF21694"/>
    </source>
</evidence>
<keyword evidence="4" id="KW-0235">DNA replication</keyword>
<dbReference type="PANTHER" id="PTHR34388">
    <property type="entry name" value="DNA POLYMERASE III SUBUNIT DELTA"/>
    <property type="match status" value="1"/>
</dbReference>
<feature type="domain" description="DNA polymerase III delta subunit-like C-terminal" evidence="8">
    <location>
        <begin position="208"/>
        <end position="322"/>
    </location>
</feature>
<evidence type="ECO:0000256" key="5">
    <source>
        <dbReference type="ARBA" id="ARBA00022932"/>
    </source>
</evidence>
<keyword evidence="10" id="KW-1185">Reference proteome</keyword>
<dbReference type="InterPro" id="IPR008921">
    <property type="entry name" value="DNA_pol3_clamp-load_cplx_C"/>
</dbReference>
<keyword evidence="3 9" id="KW-0548">Nucleotidyltransferase</keyword>
<dbReference type="Gene3D" id="3.40.50.300">
    <property type="entry name" value="P-loop containing nucleotide triphosphate hydrolases"/>
    <property type="match status" value="1"/>
</dbReference>
<dbReference type="GO" id="GO:0006261">
    <property type="term" value="P:DNA-templated DNA replication"/>
    <property type="evidence" value="ECO:0007669"/>
    <property type="project" value="TreeGrafter"/>
</dbReference>
<dbReference type="RefSeq" id="WP_238361631.1">
    <property type="nucleotide sequence ID" value="NZ_BAABJL010000172.1"/>
</dbReference>
<dbReference type="SUPFAM" id="SSF48019">
    <property type="entry name" value="post-AAA+ oligomerization domain-like"/>
    <property type="match status" value="1"/>
</dbReference>
<gene>
    <name evidence="9" type="ORF">HEB94_005615</name>
</gene>